<dbReference type="RefSeq" id="XP_007401443.1">
    <property type="nucleotide sequence ID" value="XM_007401381.1"/>
</dbReference>
<evidence type="ECO:0000313" key="2">
    <source>
        <dbReference type="Proteomes" id="UP000008370"/>
    </source>
</evidence>
<accession>K5WJ38</accession>
<proteinExistence type="predicted"/>
<reference evidence="1 2" key="1">
    <citation type="journal article" date="2012" name="BMC Genomics">
        <title>Comparative genomics of the white-rot fungi, Phanerochaete carnosa and P. chrysosporium, to elucidate the genetic basis of the distinct wood types they colonize.</title>
        <authorList>
            <person name="Suzuki H."/>
            <person name="MacDonald J."/>
            <person name="Syed K."/>
            <person name="Salamov A."/>
            <person name="Hori C."/>
            <person name="Aerts A."/>
            <person name="Henrissat B."/>
            <person name="Wiebenga A."/>
            <person name="vanKuyk P.A."/>
            <person name="Barry K."/>
            <person name="Lindquist E."/>
            <person name="LaButti K."/>
            <person name="Lapidus A."/>
            <person name="Lucas S."/>
            <person name="Coutinho P."/>
            <person name="Gong Y."/>
            <person name="Samejima M."/>
            <person name="Mahadevan R."/>
            <person name="Abou-Zaid M."/>
            <person name="de Vries R.P."/>
            <person name="Igarashi K."/>
            <person name="Yadav J.S."/>
            <person name="Grigoriev I.V."/>
            <person name="Master E.R."/>
        </authorList>
    </citation>
    <scope>NUCLEOTIDE SEQUENCE [LARGE SCALE GENOMIC DNA]</scope>
    <source>
        <strain evidence="1 2">HHB-10118-sp</strain>
    </source>
</reference>
<dbReference type="InParanoid" id="K5WJ38"/>
<dbReference type="OrthoDB" id="2804213at2759"/>
<gene>
    <name evidence="1" type="ORF">PHACADRAFT_264873</name>
</gene>
<evidence type="ECO:0000313" key="1">
    <source>
        <dbReference type="EMBL" id="EKM50257.1"/>
    </source>
</evidence>
<dbReference type="HOGENOM" id="CLU_053360_4_2_1"/>
<keyword evidence="2" id="KW-1185">Reference proteome</keyword>
<protein>
    <submittedName>
        <fullName evidence="1">Uncharacterized protein</fullName>
    </submittedName>
</protein>
<dbReference type="KEGG" id="pco:PHACADRAFT_264873"/>
<sequence length="87" mass="9698">MQPPVLINRFMINLRMAGSEVSNYTMHSGDQQHQSTLQFGRTTDRLGNIAGVLQDGWSDELYDEEIDTAAVDDSAEVDEEESYETGA</sequence>
<dbReference type="AlphaFoldDB" id="K5WJ38"/>
<name>K5WJ38_PHACS</name>
<organism evidence="1 2">
    <name type="scientific">Phanerochaete carnosa (strain HHB-10118-sp)</name>
    <name type="common">White-rot fungus</name>
    <name type="synonym">Peniophora carnosa</name>
    <dbReference type="NCBI Taxonomy" id="650164"/>
    <lineage>
        <taxon>Eukaryota</taxon>
        <taxon>Fungi</taxon>
        <taxon>Dikarya</taxon>
        <taxon>Basidiomycota</taxon>
        <taxon>Agaricomycotina</taxon>
        <taxon>Agaricomycetes</taxon>
        <taxon>Polyporales</taxon>
        <taxon>Phanerochaetaceae</taxon>
        <taxon>Phanerochaete</taxon>
    </lineage>
</organism>
<dbReference type="GeneID" id="18918942"/>
<dbReference type="Proteomes" id="UP000008370">
    <property type="component" value="Unassembled WGS sequence"/>
</dbReference>
<dbReference type="EMBL" id="JH930479">
    <property type="protein sequence ID" value="EKM50257.1"/>
    <property type="molecule type" value="Genomic_DNA"/>
</dbReference>